<evidence type="ECO:0000256" key="1">
    <source>
        <dbReference type="ARBA" id="ARBA00004141"/>
    </source>
</evidence>
<comment type="subcellular location">
    <subcellularLocation>
        <location evidence="1">Membrane</location>
        <topology evidence="1">Multi-pass membrane protein</topology>
    </subcellularLocation>
</comment>
<dbReference type="SUPFAM" id="SSF81324">
    <property type="entry name" value="Voltage-gated potassium channels"/>
    <property type="match status" value="1"/>
</dbReference>
<comment type="caution">
    <text evidence="10">The sequence shown here is derived from an EMBL/GenBank/DDBJ whole genome shotgun (WGS) entry which is preliminary data.</text>
</comment>
<gene>
    <name evidence="10" type="ORF">DPMN_006853</name>
</gene>
<dbReference type="PANTHER" id="PTHR11003:SF334">
    <property type="entry name" value="FI03418P"/>
    <property type="match status" value="1"/>
</dbReference>
<reference evidence="10" key="2">
    <citation type="submission" date="2020-11" db="EMBL/GenBank/DDBJ databases">
        <authorList>
            <person name="McCartney M.A."/>
            <person name="Auch B."/>
            <person name="Kono T."/>
            <person name="Mallez S."/>
            <person name="Becker A."/>
            <person name="Gohl D.M."/>
            <person name="Silverstein K.A.T."/>
            <person name="Koren S."/>
            <person name="Bechman K.B."/>
            <person name="Herman A."/>
            <person name="Abrahante J.E."/>
            <person name="Garbe J."/>
        </authorList>
    </citation>
    <scope>NUCLEOTIDE SEQUENCE</scope>
    <source>
        <strain evidence="10">Duluth1</strain>
        <tissue evidence="10">Whole animal</tissue>
    </source>
</reference>
<feature type="transmembrane region" description="Helical" evidence="8">
    <location>
        <begin position="13"/>
        <end position="34"/>
    </location>
</feature>
<dbReference type="GO" id="GO:0005886">
    <property type="term" value="C:plasma membrane"/>
    <property type="evidence" value="ECO:0007669"/>
    <property type="project" value="TreeGrafter"/>
</dbReference>
<name>A0A9D4MS76_DREPO</name>
<evidence type="ECO:0000259" key="9">
    <source>
        <dbReference type="Pfam" id="PF07885"/>
    </source>
</evidence>
<keyword evidence="2" id="KW-0813">Transport</keyword>
<keyword evidence="4 8" id="KW-1133">Transmembrane helix</keyword>
<dbReference type="Gene3D" id="1.10.287.70">
    <property type="match status" value="1"/>
</dbReference>
<reference evidence="10" key="1">
    <citation type="journal article" date="2019" name="bioRxiv">
        <title>The Genome of the Zebra Mussel, Dreissena polymorpha: A Resource for Invasive Species Research.</title>
        <authorList>
            <person name="McCartney M.A."/>
            <person name="Auch B."/>
            <person name="Kono T."/>
            <person name="Mallez S."/>
            <person name="Zhang Y."/>
            <person name="Obille A."/>
            <person name="Becker A."/>
            <person name="Abrahante J.E."/>
            <person name="Garbe J."/>
            <person name="Badalamenti J.P."/>
            <person name="Herman A."/>
            <person name="Mangelson H."/>
            <person name="Liachko I."/>
            <person name="Sullivan S."/>
            <person name="Sone E.D."/>
            <person name="Koren S."/>
            <person name="Silverstein K.A.T."/>
            <person name="Beckman K.B."/>
            <person name="Gohl D.M."/>
        </authorList>
    </citation>
    <scope>NUCLEOTIDE SEQUENCE</scope>
    <source>
        <strain evidence="10">Duluth1</strain>
        <tissue evidence="10">Whole animal</tissue>
    </source>
</reference>
<keyword evidence="5" id="KW-0406">Ion transport</keyword>
<evidence type="ECO:0000256" key="7">
    <source>
        <dbReference type="ARBA" id="ARBA00023303"/>
    </source>
</evidence>
<dbReference type="GO" id="GO:0030322">
    <property type="term" value="P:stabilization of membrane potential"/>
    <property type="evidence" value="ECO:0007669"/>
    <property type="project" value="TreeGrafter"/>
</dbReference>
<protein>
    <recommendedName>
        <fullName evidence="9">Potassium channel domain-containing protein</fullName>
    </recommendedName>
</protein>
<accession>A0A9D4MS76</accession>
<evidence type="ECO:0000256" key="6">
    <source>
        <dbReference type="ARBA" id="ARBA00023136"/>
    </source>
</evidence>
<feature type="transmembrane region" description="Helical" evidence="8">
    <location>
        <begin position="46"/>
        <end position="67"/>
    </location>
</feature>
<dbReference type="GO" id="GO:0022841">
    <property type="term" value="F:potassium ion leak channel activity"/>
    <property type="evidence" value="ECO:0007669"/>
    <property type="project" value="TreeGrafter"/>
</dbReference>
<keyword evidence="6 8" id="KW-0472">Membrane</keyword>
<dbReference type="InterPro" id="IPR003280">
    <property type="entry name" value="2pore_dom_K_chnl"/>
</dbReference>
<keyword evidence="11" id="KW-1185">Reference proteome</keyword>
<evidence type="ECO:0000256" key="2">
    <source>
        <dbReference type="ARBA" id="ARBA00022448"/>
    </source>
</evidence>
<organism evidence="10 11">
    <name type="scientific">Dreissena polymorpha</name>
    <name type="common">Zebra mussel</name>
    <name type="synonym">Mytilus polymorpha</name>
    <dbReference type="NCBI Taxonomy" id="45954"/>
    <lineage>
        <taxon>Eukaryota</taxon>
        <taxon>Metazoa</taxon>
        <taxon>Spiralia</taxon>
        <taxon>Lophotrochozoa</taxon>
        <taxon>Mollusca</taxon>
        <taxon>Bivalvia</taxon>
        <taxon>Autobranchia</taxon>
        <taxon>Heteroconchia</taxon>
        <taxon>Euheterodonta</taxon>
        <taxon>Imparidentia</taxon>
        <taxon>Neoheterodontei</taxon>
        <taxon>Myida</taxon>
        <taxon>Dreissenoidea</taxon>
        <taxon>Dreissenidae</taxon>
        <taxon>Dreissena</taxon>
    </lineage>
</organism>
<evidence type="ECO:0000256" key="5">
    <source>
        <dbReference type="ARBA" id="ARBA00023065"/>
    </source>
</evidence>
<evidence type="ECO:0000313" key="10">
    <source>
        <dbReference type="EMBL" id="KAH3882907.1"/>
    </source>
</evidence>
<sequence length="88" mass="10120">MFSLWENWDYLEGSYFCFITLSTIGFGDYVPGSISRTDSADSRNKLIMCCVYLLFGLSVIAMCFNLMQEDVRAKFRWLGVKIGLLDHV</sequence>
<dbReference type="Pfam" id="PF07885">
    <property type="entry name" value="Ion_trans_2"/>
    <property type="match status" value="1"/>
</dbReference>
<evidence type="ECO:0000256" key="3">
    <source>
        <dbReference type="ARBA" id="ARBA00022692"/>
    </source>
</evidence>
<feature type="domain" description="Potassium channel" evidence="9">
    <location>
        <begin position="2"/>
        <end position="69"/>
    </location>
</feature>
<dbReference type="PANTHER" id="PTHR11003">
    <property type="entry name" value="POTASSIUM CHANNEL, SUBFAMILY K"/>
    <property type="match status" value="1"/>
</dbReference>
<evidence type="ECO:0000313" key="11">
    <source>
        <dbReference type="Proteomes" id="UP000828390"/>
    </source>
</evidence>
<dbReference type="AlphaFoldDB" id="A0A9D4MS76"/>
<proteinExistence type="predicted"/>
<evidence type="ECO:0000256" key="4">
    <source>
        <dbReference type="ARBA" id="ARBA00022989"/>
    </source>
</evidence>
<evidence type="ECO:0000256" key="8">
    <source>
        <dbReference type="SAM" id="Phobius"/>
    </source>
</evidence>
<dbReference type="InterPro" id="IPR013099">
    <property type="entry name" value="K_chnl_dom"/>
</dbReference>
<keyword evidence="3 8" id="KW-0812">Transmembrane</keyword>
<dbReference type="GO" id="GO:0015271">
    <property type="term" value="F:outward rectifier potassium channel activity"/>
    <property type="evidence" value="ECO:0007669"/>
    <property type="project" value="TreeGrafter"/>
</dbReference>
<keyword evidence="7" id="KW-0407">Ion channel</keyword>
<dbReference type="Proteomes" id="UP000828390">
    <property type="component" value="Unassembled WGS sequence"/>
</dbReference>
<dbReference type="EMBL" id="JAIWYP010000001">
    <property type="protein sequence ID" value="KAH3882907.1"/>
    <property type="molecule type" value="Genomic_DNA"/>
</dbReference>